<evidence type="ECO:0000256" key="1">
    <source>
        <dbReference type="SAM" id="MobiDB-lite"/>
    </source>
</evidence>
<dbReference type="EMBL" id="JANPWB010000005">
    <property type="protein sequence ID" value="KAJ1186133.1"/>
    <property type="molecule type" value="Genomic_DNA"/>
</dbReference>
<dbReference type="AlphaFoldDB" id="A0AAV7UB82"/>
<keyword evidence="3" id="KW-1185">Reference proteome</keyword>
<proteinExistence type="predicted"/>
<dbReference type="Proteomes" id="UP001066276">
    <property type="component" value="Chromosome 3_1"/>
</dbReference>
<name>A0AAV7UB82_PLEWA</name>
<evidence type="ECO:0000313" key="2">
    <source>
        <dbReference type="EMBL" id="KAJ1186133.1"/>
    </source>
</evidence>
<feature type="region of interest" description="Disordered" evidence="1">
    <location>
        <begin position="1"/>
        <end position="27"/>
    </location>
</feature>
<accession>A0AAV7UB82</accession>
<reference evidence="2" key="1">
    <citation type="journal article" date="2022" name="bioRxiv">
        <title>Sequencing and chromosome-scale assembly of the giantPleurodeles waltlgenome.</title>
        <authorList>
            <person name="Brown T."/>
            <person name="Elewa A."/>
            <person name="Iarovenko S."/>
            <person name="Subramanian E."/>
            <person name="Araus A.J."/>
            <person name="Petzold A."/>
            <person name="Susuki M."/>
            <person name="Suzuki K.-i.T."/>
            <person name="Hayashi T."/>
            <person name="Toyoda A."/>
            <person name="Oliveira C."/>
            <person name="Osipova E."/>
            <person name="Leigh N.D."/>
            <person name="Simon A."/>
            <person name="Yun M.H."/>
        </authorList>
    </citation>
    <scope>NUCLEOTIDE SEQUENCE</scope>
    <source>
        <strain evidence="2">20211129_DDA</strain>
        <tissue evidence="2">Liver</tissue>
    </source>
</reference>
<organism evidence="2 3">
    <name type="scientific">Pleurodeles waltl</name>
    <name type="common">Iberian ribbed newt</name>
    <dbReference type="NCBI Taxonomy" id="8319"/>
    <lineage>
        <taxon>Eukaryota</taxon>
        <taxon>Metazoa</taxon>
        <taxon>Chordata</taxon>
        <taxon>Craniata</taxon>
        <taxon>Vertebrata</taxon>
        <taxon>Euteleostomi</taxon>
        <taxon>Amphibia</taxon>
        <taxon>Batrachia</taxon>
        <taxon>Caudata</taxon>
        <taxon>Salamandroidea</taxon>
        <taxon>Salamandridae</taxon>
        <taxon>Pleurodelinae</taxon>
        <taxon>Pleurodeles</taxon>
    </lineage>
</organism>
<protein>
    <submittedName>
        <fullName evidence="2">Uncharacterized protein</fullName>
    </submittedName>
</protein>
<evidence type="ECO:0000313" key="3">
    <source>
        <dbReference type="Proteomes" id="UP001066276"/>
    </source>
</evidence>
<sequence length="124" mass="13102">MAGDLPGVRIPRSGAARSRRSPAREPCRVEPTLEACPSCKTCGLAVGGDQDDPTEPCAGPAAALQDQRATLLLPRNRGEEDWRYPTPVSCGLEPALRPGVRGRPSVVAGEAWGAPAPDLLRDQH</sequence>
<gene>
    <name evidence="2" type="ORF">NDU88_002916</name>
</gene>
<comment type="caution">
    <text evidence="2">The sequence shown here is derived from an EMBL/GenBank/DDBJ whole genome shotgun (WGS) entry which is preliminary data.</text>
</comment>